<evidence type="ECO:0000256" key="1">
    <source>
        <dbReference type="SAM" id="MobiDB-lite"/>
    </source>
</evidence>
<reference evidence="3" key="1">
    <citation type="submission" date="2016-11" db="UniProtKB">
        <authorList>
            <consortium name="WormBaseParasite"/>
        </authorList>
    </citation>
    <scope>IDENTIFICATION</scope>
</reference>
<dbReference type="WBParaSite" id="L893_g31391.t1">
    <property type="protein sequence ID" value="L893_g31391.t1"/>
    <property type="gene ID" value="L893_g31391"/>
</dbReference>
<feature type="compositionally biased region" description="Acidic residues" evidence="1">
    <location>
        <begin position="95"/>
        <end position="111"/>
    </location>
</feature>
<evidence type="ECO:0000313" key="3">
    <source>
        <dbReference type="WBParaSite" id="L893_g31391.t1"/>
    </source>
</evidence>
<sequence length="146" mass="16440">MATSVERLNAINAFIDSVDVDEWTAELFLDNNDWNVSDALNSYNETKEIYELMLPDSVYYKYRERYSTDDHGESYDSDCDDPLVIPYGSGRAAGEPEDEANAEPEREEANDEGSCVEANLEESCREADSSQQDFGDREQRPGVTVG</sequence>
<feature type="compositionally biased region" description="Basic and acidic residues" evidence="1">
    <location>
        <begin position="122"/>
        <end position="140"/>
    </location>
</feature>
<feature type="region of interest" description="Disordered" evidence="1">
    <location>
        <begin position="69"/>
        <end position="146"/>
    </location>
</feature>
<dbReference type="Proteomes" id="UP000095287">
    <property type="component" value="Unplaced"/>
</dbReference>
<protein>
    <submittedName>
        <fullName evidence="3">CUE domain-containing protein</fullName>
    </submittedName>
</protein>
<keyword evidence="2" id="KW-1185">Reference proteome</keyword>
<dbReference type="AlphaFoldDB" id="A0A1I7ZZQ4"/>
<name>A0A1I7ZZQ4_9BILA</name>
<organism evidence="2 3">
    <name type="scientific">Steinernema glaseri</name>
    <dbReference type="NCBI Taxonomy" id="37863"/>
    <lineage>
        <taxon>Eukaryota</taxon>
        <taxon>Metazoa</taxon>
        <taxon>Ecdysozoa</taxon>
        <taxon>Nematoda</taxon>
        <taxon>Chromadorea</taxon>
        <taxon>Rhabditida</taxon>
        <taxon>Tylenchina</taxon>
        <taxon>Panagrolaimomorpha</taxon>
        <taxon>Strongyloidoidea</taxon>
        <taxon>Steinernematidae</taxon>
        <taxon>Steinernema</taxon>
    </lineage>
</organism>
<accession>A0A1I7ZZQ4</accession>
<evidence type="ECO:0000313" key="2">
    <source>
        <dbReference type="Proteomes" id="UP000095287"/>
    </source>
</evidence>
<dbReference type="Gene3D" id="1.10.8.10">
    <property type="entry name" value="DNA helicase RuvA subunit, C-terminal domain"/>
    <property type="match status" value="1"/>
</dbReference>
<proteinExistence type="predicted"/>